<evidence type="ECO:0000256" key="1">
    <source>
        <dbReference type="SAM" id="MobiDB-lite"/>
    </source>
</evidence>
<reference evidence="2 3" key="1">
    <citation type="submission" date="2020-01" db="EMBL/GenBank/DDBJ databases">
        <title>Bacteria diversity of Porities sp.</title>
        <authorList>
            <person name="Wang G."/>
        </authorList>
    </citation>
    <scope>NUCLEOTIDE SEQUENCE [LARGE SCALE GENOMIC DNA]</scope>
    <source>
        <strain evidence="2 3">R33</strain>
    </source>
</reference>
<feature type="region of interest" description="Disordered" evidence="1">
    <location>
        <begin position="40"/>
        <end position="68"/>
    </location>
</feature>
<accession>A0A6L9E7L6</accession>
<dbReference type="AlphaFoldDB" id="A0A6L9E7L6"/>
<protein>
    <submittedName>
        <fullName evidence="2">Uncharacterized protein</fullName>
    </submittedName>
</protein>
<name>A0A6L9E7L6_9FLAO</name>
<dbReference type="EMBL" id="WXYO01000001">
    <property type="protein sequence ID" value="NAS10592.1"/>
    <property type="molecule type" value="Genomic_DNA"/>
</dbReference>
<sequence>MSNKDLDQRLKHVETNLIEQEHRPIHVITNYLYRKKKWPDDEEQQLPAKRPLFGGYSFPLQSLPAQGG</sequence>
<organism evidence="2 3">
    <name type="scientific">Poritiphilus flavus</name>
    <dbReference type="NCBI Taxonomy" id="2697053"/>
    <lineage>
        <taxon>Bacteria</taxon>
        <taxon>Pseudomonadati</taxon>
        <taxon>Bacteroidota</taxon>
        <taxon>Flavobacteriia</taxon>
        <taxon>Flavobacteriales</taxon>
        <taxon>Flavobacteriaceae</taxon>
        <taxon>Poritiphilus</taxon>
    </lineage>
</organism>
<proteinExistence type="predicted"/>
<dbReference type="RefSeq" id="WP_161433391.1">
    <property type="nucleotide sequence ID" value="NZ_WXYO01000001.1"/>
</dbReference>
<comment type="caution">
    <text evidence="2">The sequence shown here is derived from an EMBL/GenBank/DDBJ whole genome shotgun (WGS) entry which is preliminary data.</text>
</comment>
<feature type="compositionally biased region" description="Polar residues" evidence="1">
    <location>
        <begin position="59"/>
        <end position="68"/>
    </location>
</feature>
<dbReference type="Proteomes" id="UP000475249">
    <property type="component" value="Unassembled WGS sequence"/>
</dbReference>
<keyword evidence="3" id="KW-1185">Reference proteome</keyword>
<evidence type="ECO:0000313" key="3">
    <source>
        <dbReference type="Proteomes" id="UP000475249"/>
    </source>
</evidence>
<gene>
    <name evidence="2" type="ORF">GTQ38_01170</name>
</gene>
<evidence type="ECO:0000313" key="2">
    <source>
        <dbReference type="EMBL" id="NAS10592.1"/>
    </source>
</evidence>